<protein>
    <recommendedName>
        <fullName evidence="3">DUF3108 domain-containing protein</fullName>
    </recommendedName>
</protein>
<dbReference type="AlphaFoldDB" id="Q01SV8"/>
<dbReference type="eggNOG" id="COG2017">
    <property type="taxonomic scope" value="Bacteria"/>
</dbReference>
<reference evidence="2" key="1">
    <citation type="submission" date="2006-10" db="EMBL/GenBank/DDBJ databases">
        <title>Complete sequence of Solibacter usitatus Ellin6076.</title>
        <authorList>
            <consortium name="US DOE Joint Genome Institute"/>
            <person name="Copeland A."/>
            <person name="Lucas S."/>
            <person name="Lapidus A."/>
            <person name="Barry K."/>
            <person name="Detter J.C."/>
            <person name="Glavina del Rio T."/>
            <person name="Hammon N."/>
            <person name="Israni S."/>
            <person name="Dalin E."/>
            <person name="Tice H."/>
            <person name="Pitluck S."/>
            <person name="Thompson L.S."/>
            <person name="Brettin T."/>
            <person name="Bruce D."/>
            <person name="Han C."/>
            <person name="Tapia R."/>
            <person name="Gilna P."/>
            <person name="Schmutz J."/>
            <person name="Larimer F."/>
            <person name="Land M."/>
            <person name="Hauser L."/>
            <person name="Kyrpides N."/>
            <person name="Mikhailova N."/>
            <person name="Janssen P.H."/>
            <person name="Kuske C.R."/>
            <person name="Richardson P."/>
        </authorList>
    </citation>
    <scope>NUCLEOTIDE SEQUENCE</scope>
    <source>
        <strain evidence="2">Ellin6076</strain>
    </source>
</reference>
<dbReference type="EMBL" id="CP000473">
    <property type="protein sequence ID" value="ABJ87262.1"/>
    <property type="molecule type" value="Genomic_DNA"/>
</dbReference>
<proteinExistence type="predicted"/>
<dbReference type="KEGG" id="sus:Acid_6336"/>
<keyword evidence="1" id="KW-0732">Signal</keyword>
<name>Q01SV8_SOLUE</name>
<evidence type="ECO:0008006" key="3">
    <source>
        <dbReference type="Google" id="ProtNLM"/>
    </source>
</evidence>
<sequence length="322" mass="36536" precursor="true">MLRTASLLLALTLTGVAADFPQAAISSGPIRARLYLPDTKDGYYRATRFDWSGQIASLEYNGHNYFGQWFEKYDPKLHDAILGPVEEFLTNGIGLGYNDVKVGESFVKIGVGAVRKPQENAFQQFHTYEITDSGKWSVKTFPDRVEFTQELRDTAGYAYLYKKTVRLAPDKPQLLLEHSLKNTGSKIIETSVYEHNFYMLDGKPAGPDYTVRFPFTVRADRDLKGLAEARGDQFTYLKELEKGQSVYTMLEGYGAAPKDYDIRVENRAAGAGVRQTSDRPLSKLVFWSIRSTVCPEAYIDMKIDPGKEFTWRIAYDFYTLKP</sequence>
<evidence type="ECO:0000256" key="1">
    <source>
        <dbReference type="SAM" id="SignalP"/>
    </source>
</evidence>
<dbReference type="InParanoid" id="Q01SV8"/>
<dbReference type="HOGENOM" id="CLU_064408_0_0_0"/>
<dbReference type="STRING" id="234267.Acid_6336"/>
<dbReference type="InterPro" id="IPR014718">
    <property type="entry name" value="GH-type_carb-bd"/>
</dbReference>
<gene>
    <name evidence="2" type="ordered locus">Acid_6336</name>
</gene>
<accession>Q01SV8</accession>
<dbReference type="Gene3D" id="2.70.98.10">
    <property type="match status" value="1"/>
</dbReference>
<feature type="chain" id="PRO_5004162400" description="DUF3108 domain-containing protein" evidence="1">
    <location>
        <begin position="18"/>
        <end position="322"/>
    </location>
</feature>
<feature type="signal peptide" evidence="1">
    <location>
        <begin position="1"/>
        <end position="17"/>
    </location>
</feature>
<organism evidence="2">
    <name type="scientific">Solibacter usitatus (strain Ellin6076)</name>
    <dbReference type="NCBI Taxonomy" id="234267"/>
    <lineage>
        <taxon>Bacteria</taxon>
        <taxon>Pseudomonadati</taxon>
        <taxon>Acidobacteriota</taxon>
        <taxon>Terriglobia</taxon>
        <taxon>Bryobacterales</taxon>
        <taxon>Solibacteraceae</taxon>
        <taxon>Candidatus Solibacter</taxon>
    </lineage>
</organism>
<evidence type="ECO:0000313" key="2">
    <source>
        <dbReference type="EMBL" id="ABJ87262.1"/>
    </source>
</evidence>
<dbReference type="GO" id="GO:0030246">
    <property type="term" value="F:carbohydrate binding"/>
    <property type="evidence" value="ECO:0007669"/>
    <property type="project" value="InterPro"/>
</dbReference>